<keyword evidence="3" id="KW-1185">Reference proteome</keyword>
<dbReference type="RefSeq" id="XP_001839521.2">
    <property type="nucleotide sequence ID" value="XM_001839469.2"/>
</dbReference>
<comment type="caution">
    <text evidence="2">The sequence shown here is derived from an EMBL/GenBank/DDBJ whole genome shotgun (WGS) entry which is preliminary data.</text>
</comment>
<feature type="region of interest" description="Disordered" evidence="1">
    <location>
        <begin position="1"/>
        <end position="125"/>
    </location>
</feature>
<dbReference type="OrthoDB" id="10636548at2759"/>
<dbReference type="GeneID" id="6016137"/>
<dbReference type="AlphaFoldDB" id="A8P892"/>
<dbReference type="VEuPathDB" id="FungiDB:CC1G_08900"/>
<evidence type="ECO:0000313" key="2">
    <source>
        <dbReference type="EMBL" id="EAU82288.2"/>
    </source>
</evidence>
<feature type="compositionally biased region" description="Basic and acidic residues" evidence="1">
    <location>
        <begin position="24"/>
        <end position="35"/>
    </location>
</feature>
<evidence type="ECO:0000256" key="1">
    <source>
        <dbReference type="SAM" id="MobiDB-lite"/>
    </source>
</evidence>
<gene>
    <name evidence="2" type="ORF">CC1G_08900</name>
</gene>
<organism evidence="2 3">
    <name type="scientific">Coprinopsis cinerea (strain Okayama-7 / 130 / ATCC MYA-4618 / FGSC 9003)</name>
    <name type="common">Inky cap fungus</name>
    <name type="synonym">Hormographiella aspergillata</name>
    <dbReference type="NCBI Taxonomy" id="240176"/>
    <lineage>
        <taxon>Eukaryota</taxon>
        <taxon>Fungi</taxon>
        <taxon>Dikarya</taxon>
        <taxon>Basidiomycota</taxon>
        <taxon>Agaricomycotina</taxon>
        <taxon>Agaricomycetes</taxon>
        <taxon>Agaricomycetidae</taxon>
        <taxon>Agaricales</taxon>
        <taxon>Agaricineae</taxon>
        <taxon>Psathyrellaceae</taxon>
        <taxon>Coprinopsis</taxon>
    </lineage>
</organism>
<reference evidence="2 3" key="1">
    <citation type="journal article" date="2010" name="Proc. Natl. Acad. Sci. U.S.A.">
        <title>Insights into evolution of multicellular fungi from the assembled chromosomes of the mushroom Coprinopsis cinerea (Coprinus cinereus).</title>
        <authorList>
            <person name="Stajich J.E."/>
            <person name="Wilke S.K."/>
            <person name="Ahren D."/>
            <person name="Au C.H."/>
            <person name="Birren B.W."/>
            <person name="Borodovsky M."/>
            <person name="Burns C."/>
            <person name="Canback B."/>
            <person name="Casselton L.A."/>
            <person name="Cheng C.K."/>
            <person name="Deng J."/>
            <person name="Dietrich F.S."/>
            <person name="Fargo D.C."/>
            <person name="Farman M.L."/>
            <person name="Gathman A.C."/>
            <person name="Goldberg J."/>
            <person name="Guigo R."/>
            <person name="Hoegger P.J."/>
            <person name="Hooker J.B."/>
            <person name="Huggins A."/>
            <person name="James T.Y."/>
            <person name="Kamada T."/>
            <person name="Kilaru S."/>
            <person name="Kodira C."/>
            <person name="Kues U."/>
            <person name="Kupfer D."/>
            <person name="Kwan H.S."/>
            <person name="Lomsadze A."/>
            <person name="Li W."/>
            <person name="Lilly W.W."/>
            <person name="Ma L.J."/>
            <person name="Mackey A.J."/>
            <person name="Manning G."/>
            <person name="Martin F."/>
            <person name="Muraguchi H."/>
            <person name="Natvig D.O."/>
            <person name="Palmerini H."/>
            <person name="Ramesh M.A."/>
            <person name="Rehmeyer C.J."/>
            <person name="Roe B.A."/>
            <person name="Shenoy N."/>
            <person name="Stanke M."/>
            <person name="Ter-Hovhannisyan V."/>
            <person name="Tunlid A."/>
            <person name="Velagapudi R."/>
            <person name="Vision T.J."/>
            <person name="Zeng Q."/>
            <person name="Zolan M.E."/>
            <person name="Pukkila P.J."/>
        </authorList>
    </citation>
    <scope>NUCLEOTIDE SEQUENCE [LARGE SCALE GENOMIC DNA]</scope>
    <source>
        <strain evidence="3">Okayama-7 / 130 / ATCC MYA-4618 / FGSC 9003</strain>
    </source>
</reference>
<dbReference type="HOGENOM" id="CLU_1547488_0_0_1"/>
<dbReference type="InParanoid" id="A8P892"/>
<dbReference type="Proteomes" id="UP000001861">
    <property type="component" value="Unassembled WGS sequence"/>
</dbReference>
<protein>
    <submittedName>
        <fullName evidence="2">Uncharacterized protein</fullName>
    </submittedName>
</protein>
<feature type="region of interest" description="Disordered" evidence="1">
    <location>
        <begin position="145"/>
        <end position="173"/>
    </location>
</feature>
<proteinExistence type="predicted"/>
<evidence type="ECO:0000313" key="3">
    <source>
        <dbReference type="Proteomes" id="UP000001861"/>
    </source>
</evidence>
<feature type="compositionally biased region" description="Acidic residues" evidence="1">
    <location>
        <begin position="163"/>
        <end position="173"/>
    </location>
</feature>
<dbReference type="EMBL" id="AACS02000005">
    <property type="protein sequence ID" value="EAU82288.2"/>
    <property type="molecule type" value="Genomic_DNA"/>
</dbReference>
<accession>A8P892</accession>
<name>A8P892_COPC7</name>
<feature type="compositionally biased region" description="Polar residues" evidence="1">
    <location>
        <begin position="145"/>
        <end position="158"/>
    </location>
</feature>
<dbReference type="KEGG" id="cci:CC1G_08900"/>
<feature type="compositionally biased region" description="Basic and acidic residues" evidence="1">
    <location>
        <begin position="101"/>
        <end position="116"/>
    </location>
</feature>
<sequence>MPPRKKNVHPNTLANLKVGRKRRTEIEAPDQEKSDVSIPQENQSSSSGVESSTDQPLHVEVLPTSGPVTTGGKEKRKSAAVASAEVEGPDDDEWMPPKKKRDLERNKSQRKERPDKYATGPDISVKAPRTQRRYKAAWATQTTLDGFLSSKQTATSEETGAVSEDEDCPSVVC</sequence>